<sequence>MVYTFGNTNRNMKTLSLKLDEGIFEETEKIVSENGIPRNRYINEALRFYNRVQKRKKLAKDFAIASKMVKNSSMLVNKEMDELIDEGAI</sequence>
<protein>
    <submittedName>
        <fullName evidence="1">Uncharacterized protein</fullName>
    </submittedName>
</protein>
<keyword evidence="2" id="KW-1185">Reference proteome</keyword>
<dbReference type="Proteomes" id="UP000192333">
    <property type="component" value="Chromosome I"/>
</dbReference>
<dbReference type="GO" id="GO:0006355">
    <property type="term" value="P:regulation of DNA-templated transcription"/>
    <property type="evidence" value="ECO:0007669"/>
    <property type="project" value="InterPro"/>
</dbReference>
<evidence type="ECO:0000313" key="1">
    <source>
        <dbReference type="EMBL" id="SMD42199.1"/>
    </source>
</evidence>
<dbReference type="AlphaFoldDB" id="A0A1W2GZW8"/>
<dbReference type="EMBL" id="LT838813">
    <property type="protein sequence ID" value="SMD42199.1"/>
    <property type="molecule type" value="Genomic_DNA"/>
</dbReference>
<proteinExistence type="predicted"/>
<evidence type="ECO:0000313" key="2">
    <source>
        <dbReference type="Proteomes" id="UP000192333"/>
    </source>
</evidence>
<accession>A0A1W2GZW8</accession>
<dbReference type="InterPro" id="IPR013321">
    <property type="entry name" value="Arc_rbn_hlx_hlx"/>
</dbReference>
<dbReference type="Gene3D" id="1.10.1220.10">
    <property type="entry name" value="Met repressor-like"/>
    <property type="match status" value="1"/>
</dbReference>
<name>A0A1W2GZW8_9BACT</name>
<gene>
    <name evidence="1" type="ORF">SAMN00777080_0739</name>
</gene>
<reference evidence="2" key="1">
    <citation type="submission" date="2017-04" db="EMBL/GenBank/DDBJ databases">
        <authorList>
            <person name="Varghese N."/>
            <person name="Submissions S."/>
        </authorList>
    </citation>
    <scope>NUCLEOTIDE SEQUENCE [LARGE SCALE GENOMIC DNA]</scope>
    <source>
        <strain evidence="2">DSM 16537</strain>
    </source>
</reference>
<organism evidence="1 2">
    <name type="scientific">Aquiflexum balticum DSM 16537</name>
    <dbReference type="NCBI Taxonomy" id="758820"/>
    <lineage>
        <taxon>Bacteria</taxon>
        <taxon>Pseudomonadati</taxon>
        <taxon>Bacteroidota</taxon>
        <taxon>Cytophagia</taxon>
        <taxon>Cytophagales</taxon>
        <taxon>Cyclobacteriaceae</taxon>
        <taxon>Aquiflexum</taxon>
    </lineage>
</organism>